<reference evidence="8" key="1">
    <citation type="journal article" date="2019" name="Nat. Commun.">
        <title>Genome-wide association mapping of date palm fruit traits.</title>
        <authorList>
            <person name="Hazzouri K.M."/>
            <person name="Gros-Balthazard M."/>
            <person name="Flowers J.M."/>
            <person name="Copetti D."/>
            <person name="Lemansour A."/>
            <person name="Lebrun M."/>
            <person name="Masmoudi K."/>
            <person name="Ferrand S."/>
            <person name="Dhar M.I."/>
            <person name="Fresquez Z.A."/>
            <person name="Rosas U."/>
            <person name="Zhang J."/>
            <person name="Talag J."/>
            <person name="Lee S."/>
            <person name="Kudrna D."/>
            <person name="Powell R.F."/>
            <person name="Leitch I.J."/>
            <person name="Krueger R.R."/>
            <person name="Wing R.A."/>
            <person name="Amiri K.M.A."/>
            <person name="Purugganan M.D."/>
        </authorList>
    </citation>
    <scope>NUCLEOTIDE SEQUENCE [LARGE SCALE GENOMIC DNA]</scope>
    <source>
        <strain evidence="8">cv. Khalas</strain>
    </source>
</reference>
<dbReference type="SUPFAM" id="SSF54534">
    <property type="entry name" value="FKBP-like"/>
    <property type="match status" value="1"/>
</dbReference>
<evidence type="ECO:0000256" key="2">
    <source>
        <dbReference type="ARBA" id="ARBA00013194"/>
    </source>
</evidence>
<dbReference type="OrthoDB" id="1902587at2759"/>
<dbReference type="Gene3D" id="2.60.120.340">
    <property type="entry name" value="Nucleoplasmin core domain"/>
    <property type="match status" value="1"/>
</dbReference>
<dbReference type="PANTHER" id="PTHR43811">
    <property type="entry name" value="FKBP-TYPE PEPTIDYL-PROLYL CIS-TRANS ISOMERASE FKPA"/>
    <property type="match status" value="1"/>
</dbReference>
<dbReference type="GeneID" id="120111691"/>
<dbReference type="Gene3D" id="3.10.50.40">
    <property type="match status" value="1"/>
</dbReference>
<feature type="compositionally biased region" description="Acidic residues" evidence="6">
    <location>
        <begin position="104"/>
        <end position="141"/>
    </location>
</feature>
<feature type="compositionally biased region" description="Basic residues" evidence="6">
    <location>
        <begin position="474"/>
        <end position="483"/>
    </location>
</feature>
<proteinExistence type="predicted"/>
<evidence type="ECO:0000313" key="8">
    <source>
        <dbReference type="Proteomes" id="UP000228380"/>
    </source>
</evidence>
<gene>
    <name evidence="9" type="primary">LOC120111691</name>
</gene>
<dbReference type="Pfam" id="PF17800">
    <property type="entry name" value="NPL"/>
    <property type="match status" value="1"/>
</dbReference>
<evidence type="ECO:0000256" key="5">
    <source>
        <dbReference type="PROSITE-ProRule" id="PRU00277"/>
    </source>
</evidence>
<dbReference type="GO" id="GO:0003755">
    <property type="term" value="F:peptidyl-prolyl cis-trans isomerase activity"/>
    <property type="evidence" value="ECO:0007669"/>
    <property type="project" value="UniProtKB-KW"/>
</dbReference>
<evidence type="ECO:0000259" key="7">
    <source>
        <dbReference type="PROSITE" id="PS50059"/>
    </source>
</evidence>
<dbReference type="Pfam" id="PF00254">
    <property type="entry name" value="FKBP_C"/>
    <property type="match status" value="1"/>
</dbReference>
<dbReference type="InterPro" id="IPR001179">
    <property type="entry name" value="PPIase_FKBP_dom"/>
</dbReference>
<organism evidence="8 9">
    <name type="scientific">Phoenix dactylifera</name>
    <name type="common">Date palm</name>
    <dbReference type="NCBI Taxonomy" id="42345"/>
    <lineage>
        <taxon>Eukaryota</taxon>
        <taxon>Viridiplantae</taxon>
        <taxon>Streptophyta</taxon>
        <taxon>Embryophyta</taxon>
        <taxon>Tracheophyta</taxon>
        <taxon>Spermatophyta</taxon>
        <taxon>Magnoliopsida</taxon>
        <taxon>Liliopsida</taxon>
        <taxon>Arecaceae</taxon>
        <taxon>Coryphoideae</taxon>
        <taxon>Phoeniceae</taxon>
        <taxon>Phoenix</taxon>
    </lineage>
</organism>
<dbReference type="PROSITE" id="PS50059">
    <property type="entry name" value="FKBP_PPIASE"/>
    <property type="match status" value="1"/>
</dbReference>
<keyword evidence="4 5" id="KW-0413">Isomerase</keyword>
<name>A0A8B9AN47_PHODC</name>
<evidence type="ECO:0000256" key="6">
    <source>
        <dbReference type="SAM" id="MobiDB-lite"/>
    </source>
</evidence>
<feature type="compositionally biased region" description="Polar residues" evidence="6">
    <location>
        <begin position="352"/>
        <end position="361"/>
    </location>
</feature>
<evidence type="ECO:0000256" key="3">
    <source>
        <dbReference type="ARBA" id="ARBA00023110"/>
    </source>
</evidence>
<evidence type="ECO:0000256" key="1">
    <source>
        <dbReference type="ARBA" id="ARBA00000971"/>
    </source>
</evidence>
<keyword evidence="8" id="KW-1185">Reference proteome</keyword>
<dbReference type="FunFam" id="3.10.50.40:FF:000006">
    <property type="entry name" value="Peptidyl-prolyl cis-trans isomerase"/>
    <property type="match status" value="1"/>
</dbReference>
<accession>A0A8B9AN47</accession>
<feature type="compositionally biased region" description="Polar residues" evidence="6">
    <location>
        <begin position="432"/>
        <end position="442"/>
    </location>
</feature>
<dbReference type="RefSeq" id="XP_038985433.1">
    <property type="nucleotide sequence ID" value="XM_039129505.1"/>
</dbReference>
<feature type="compositionally biased region" description="Polar residues" evidence="6">
    <location>
        <begin position="370"/>
        <end position="380"/>
    </location>
</feature>
<comment type="catalytic activity">
    <reaction evidence="1 5">
        <text>[protein]-peptidylproline (omega=180) = [protein]-peptidylproline (omega=0)</text>
        <dbReference type="Rhea" id="RHEA:16237"/>
        <dbReference type="Rhea" id="RHEA-COMP:10747"/>
        <dbReference type="Rhea" id="RHEA-COMP:10748"/>
        <dbReference type="ChEBI" id="CHEBI:83833"/>
        <dbReference type="ChEBI" id="CHEBI:83834"/>
        <dbReference type="EC" id="5.2.1.8"/>
    </reaction>
</comment>
<feature type="region of interest" description="Disordered" evidence="6">
    <location>
        <begin position="104"/>
        <end position="193"/>
    </location>
</feature>
<sequence>MAFWGIEVRPGKPYSHLYDSARGRLRVSQATLGNGKGEKKSVLQCNVGNKSPILLCNLIPNASETCHLELEFEEDEEVVFSVLGQRSVHLSGYYLGSNTCAGGDETDSYGEDIGEEDSDNYDSYDSQEDEYESDFIDDGDFEMFSPSSSPRRKSSVVIEEIEEDDKLNNENGNRRRLKKKHQVSDTDDGDDSAQCQLVVKSNSSTVLESEDEDGFPISFSLKKKNSAKNVEENVKTDDKIIDDRKRKLGAINVPESAREIHQPFEIDAENKNISKKKKKVKDKKPHENGSKSSDGEMLSIEQKKDEDGTVFGESKVETEEKDLATEGHIDVPENDGKLKKEKKDRAEKGKTSEASPSGFSTERTEGTNGGPNQAPNTDGMDQSHPVGPNDEPSNDNDPSCRVSSSKKQKKKNKKKKGKDDVAQEEDDVLVENENTMQISSQGVGKINENLVESQNKTSENNAETPANATQQEAKKKKKKKSKNQAKDLNANQELSNLVEEEKKVESSKMRTFANGLTIEDLAMGKPDGKRASPGCKVSVSYIGKLKNGKIFDSNVGQRPFKFRLGIGQVIKGWDVGVNGMRVGDKRRLTIPPSMGYGEKGVGKIPGNSWLVFDVELADVQ</sequence>
<feature type="compositionally biased region" description="Polar residues" evidence="6">
    <location>
        <begin position="450"/>
        <end position="471"/>
    </location>
</feature>
<dbReference type="AlphaFoldDB" id="A0A8B9AN47"/>
<feature type="domain" description="PPIase FKBP-type" evidence="7">
    <location>
        <begin position="534"/>
        <end position="620"/>
    </location>
</feature>
<dbReference type="PANTHER" id="PTHR43811:SF19">
    <property type="entry name" value="39 KDA FK506-BINDING NUCLEAR PROTEIN"/>
    <property type="match status" value="1"/>
</dbReference>
<dbReference type="InterPro" id="IPR041232">
    <property type="entry name" value="NPL"/>
</dbReference>
<feature type="compositionally biased region" description="Basic and acidic residues" evidence="6">
    <location>
        <begin position="258"/>
        <end position="272"/>
    </location>
</feature>
<evidence type="ECO:0000313" key="9">
    <source>
        <dbReference type="RefSeq" id="XP_038985433.1"/>
    </source>
</evidence>
<dbReference type="InterPro" id="IPR046357">
    <property type="entry name" value="PPIase_dom_sf"/>
</dbReference>
<dbReference type="Proteomes" id="UP000228380">
    <property type="component" value="Chromosome 8"/>
</dbReference>
<feature type="compositionally biased region" description="Basic residues" evidence="6">
    <location>
        <begin position="404"/>
        <end position="416"/>
    </location>
</feature>
<keyword evidence="3 5" id="KW-0697">Rotamase</keyword>
<dbReference type="KEGG" id="pda:120111691"/>
<reference evidence="9" key="2">
    <citation type="submission" date="2025-08" db="UniProtKB">
        <authorList>
            <consortium name="RefSeq"/>
        </authorList>
    </citation>
    <scope>IDENTIFICATION</scope>
    <source>
        <tissue evidence="9">Young leaves</tissue>
    </source>
</reference>
<evidence type="ECO:0000256" key="4">
    <source>
        <dbReference type="ARBA" id="ARBA00023235"/>
    </source>
</evidence>
<feature type="compositionally biased region" description="Basic residues" evidence="6">
    <location>
        <begin position="273"/>
        <end position="283"/>
    </location>
</feature>
<protein>
    <recommendedName>
        <fullName evidence="2 5">peptidylprolyl isomerase</fullName>
        <ecNumber evidence="2 5">5.2.1.8</ecNumber>
    </recommendedName>
</protein>
<dbReference type="EC" id="5.2.1.8" evidence="2 5"/>
<feature type="compositionally biased region" description="Basic and acidic residues" evidence="6">
    <location>
        <begin position="314"/>
        <end position="351"/>
    </location>
</feature>
<feature type="region of interest" description="Disordered" evidence="6">
    <location>
        <begin position="258"/>
        <end position="502"/>
    </location>
</feature>